<dbReference type="InterPro" id="IPR036565">
    <property type="entry name" value="Mur-like_cat_sf"/>
</dbReference>
<dbReference type="PANTHER" id="PTHR11136:SF0">
    <property type="entry name" value="DIHYDROFOLATE SYNTHETASE-RELATED"/>
    <property type="match status" value="1"/>
</dbReference>
<evidence type="ECO:0000256" key="5">
    <source>
        <dbReference type="ARBA" id="ARBA00013023"/>
    </source>
</evidence>
<sequence length="408" mass="43097">MTPWRVPFPKFGVGPGLERCALVARELGFDLGEFGQSAAVIVGSNGKGSTAAMSASVLGETSQSVGLFTSPHLFALNERFRIGDDDISDDELADHWNRVSCAIETCGVAETIGGFEFLFLIAASWFKTRECAFTIWEAGIGGRLDPVKLISASNLALTALDFEHTELLGDTLADIALEKIAASPRGARLFVSERAAPADSNVRDAIHAFCLEQSIHVEFVSPSTSAPPLFGEHQSGNVALASKLARALAHMSEEQVAAGLAKTHWPGRLEVLSREPLVVIDVGHTPDGVSVALDGFRELSGARDRVLVCGVSHDKDVAAIVDRLAPSFDDIVCVSPAHKGAPAAQIAVHAQRANPRAEITLAESVADARTIALAKTKSGAIYVAGGLFLAAEFKAVHLGRDPGALVFF</sequence>
<dbReference type="GO" id="GO:0005737">
    <property type="term" value="C:cytoplasm"/>
    <property type="evidence" value="ECO:0007669"/>
    <property type="project" value="TreeGrafter"/>
</dbReference>
<evidence type="ECO:0000256" key="18">
    <source>
        <dbReference type="ARBA" id="ARBA00047808"/>
    </source>
</evidence>
<keyword evidence="8" id="KW-0436">Ligase</keyword>
<evidence type="ECO:0000256" key="8">
    <source>
        <dbReference type="ARBA" id="ARBA00022598"/>
    </source>
</evidence>
<comment type="catalytic activity">
    <reaction evidence="20">
        <text>7,8-dihydropteroate + L-glutamate + ATP = 7,8-dihydrofolate + ADP + phosphate + H(+)</text>
        <dbReference type="Rhea" id="RHEA:23584"/>
        <dbReference type="ChEBI" id="CHEBI:15378"/>
        <dbReference type="ChEBI" id="CHEBI:17839"/>
        <dbReference type="ChEBI" id="CHEBI:29985"/>
        <dbReference type="ChEBI" id="CHEBI:30616"/>
        <dbReference type="ChEBI" id="CHEBI:43474"/>
        <dbReference type="ChEBI" id="CHEBI:57451"/>
        <dbReference type="ChEBI" id="CHEBI:456216"/>
        <dbReference type="EC" id="6.3.2.12"/>
    </reaction>
</comment>
<comment type="catalytic activity">
    <reaction evidence="17">
        <text>(6S)-5,6,7,8-tetrahydrofolyl-(gamma-L-Glu)(n) + L-glutamate + ATP = (6S)-5,6,7,8-tetrahydrofolyl-(gamma-L-Glu)(n+1) + ADP + phosphate + H(+)</text>
        <dbReference type="Rhea" id="RHEA:10580"/>
        <dbReference type="Rhea" id="RHEA-COMP:14738"/>
        <dbReference type="Rhea" id="RHEA-COMP:14740"/>
        <dbReference type="ChEBI" id="CHEBI:15378"/>
        <dbReference type="ChEBI" id="CHEBI:29985"/>
        <dbReference type="ChEBI" id="CHEBI:30616"/>
        <dbReference type="ChEBI" id="CHEBI:43474"/>
        <dbReference type="ChEBI" id="CHEBI:141005"/>
        <dbReference type="ChEBI" id="CHEBI:456216"/>
        <dbReference type="EC" id="6.3.2.17"/>
    </reaction>
</comment>
<evidence type="ECO:0000256" key="11">
    <source>
        <dbReference type="ARBA" id="ARBA00022840"/>
    </source>
</evidence>
<dbReference type="GO" id="GO:0046872">
    <property type="term" value="F:metal ion binding"/>
    <property type="evidence" value="ECO:0007669"/>
    <property type="project" value="UniProtKB-KW"/>
</dbReference>
<evidence type="ECO:0000256" key="10">
    <source>
        <dbReference type="ARBA" id="ARBA00022741"/>
    </source>
</evidence>
<keyword evidence="10" id="KW-0547">Nucleotide-binding</keyword>
<comment type="pathway">
    <text evidence="3">Cofactor biosynthesis; tetrahydrofolylpolyglutamate biosynthesis.</text>
</comment>
<keyword evidence="13" id="KW-0289">Folate biosynthesis</keyword>
<dbReference type="NCBIfam" id="TIGR01499">
    <property type="entry name" value="folC"/>
    <property type="match status" value="1"/>
</dbReference>
<reference evidence="22 23" key="1">
    <citation type="submission" date="2015-11" db="EMBL/GenBank/DDBJ databases">
        <title>Whole-Genome Sequence of Candidatus Oderbacter manganicum from the National Park Lower Oder Valley, Germany.</title>
        <authorList>
            <person name="Braun B."/>
            <person name="Liere K."/>
            <person name="Szewzyk U."/>
        </authorList>
    </citation>
    <scope>NUCLEOTIDE SEQUENCE [LARGE SCALE GENOMIC DNA]</scope>
    <source>
        <strain evidence="22 23">OTSz_A_272</strain>
    </source>
</reference>
<dbReference type="KEGG" id="cbot:ATE48_18530"/>
<dbReference type="SUPFAM" id="SSF53623">
    <property type="entry name" value="MurD-like peptide ligases, catalytic domain"/>
    <property type="match status" value="1"/>
</dbReference>
<name>A0A1B1AMG4_9PROT</name>
<dbReference type="InParanoid" id="A0A1B1AMG4"/>
<evidence type="ECO:0000256" key="13">
    <source>
        <dbReference type="ARBA" id="ARBA00022909"/>
    </source>
</evidence>
<evidence type="ECO:0000256" key="7">
    <source>
        <dbReference type="ARBA" id="ARBA00019357"/>
    </source>
</evidence>
<gene>
    <name evidence="22" type="ORF">ATE48_18530</name>
</gene>
<evidence type="ECO:0000256" key="4">
    <source>
        <dbReference type="ARBA" id="ARBA00008276"/>
    </source>
</evidence>
<dbReference type="AlphaFoldDB" id="A0A1B1AMG4"/>
<dbReference type="InterPro" id="IPR004101">
    <property type="entry name" value="Mur_ligase_C"/>
</dbReference>
<evidence type="ECO:0000256" key="9">
    <source>
        <dbReference type="ARBA" id="ARBA00022723"/>
    </source>
</evidence>
<comment type="catalytic activity">
    <reaction evidence="19">
        <text>(6R)-5,10-methylenetetrahydrofolyl-(gamma-L-Glu)(n) + L-glutamate + ATP = (6R)-5,10-methylenetetrahydrofolyl-(gamma-L-Glu)(n+1) + ADP + phosphate + H(+)</text>
        <dbReference type="Rhea" id="RHEA:51912"/>
        <dbReference type="Rhea" id="RHEA-COMP:13257"/>
        <dbReference type="Rhea" id="RHEA-COMP:13258"/>
        <dbReference type="ChEBI" id="CHEBI:15378"/>
        <dbReference type="ChEBI" id="CHEBI:29985"/>
        <dbReference type="ChEBI" id="CHEBI:30616"/>
        <dbReference type="ChEBI" id="CHEBI:43474"/>
        <dbReference type="ChEBI" id="CHEBI:136572"/>
        <dbReference type="ChEBI" id="CHEBI:456216"/>
        <dbReference type="EC" id="6.3.2.17"/>
    </reaction>
</comment>
<protein>
    <recommendedName>
        <fullName evidence="7">Dihydrofolate synthase/folylpolyglutamate synthase</fullName>
        <ecNumber evidence="5">6.3.2.12</ecNumber>
        <ecNumber evidence="6">6.3.2.17</ecNumber>
    </recommendedName>
    <alternativeName>
        <fullName evidence="16">Folylpoly-gamma-glutamate synthetase-dihydrofolate synthetase</fullName>
    </alternativeName>
    <alternativeName>
        <fullName evidence="14">Folylpolyglutamate synthetase</fullName>
    </alternativeName>
    <alternativeName>
        <fullName evidence="15">Tetrahydrofolylpolyglutamate synthase</fullName>
    </alternativeName>
</protein>
<evidence type="ECO:0000256" key="12">
    <source>
        <dbReference type="ARBA" id="ARBA00022842"/>
    </source>
</evidence>
<dbReference type="Pfam" id="PF02875">
    <property type="entry name" value="Mur_ligase_C"/>
    <property type="match status" value="1"/>
</dbReference>
<feature type="domain" description="Mur ligase C-terminal" evidence="21">
    <location>
        <begin position="267"/>
        <end position="383"/>
    </location>
</feature>
<evidence type="ECO:0000256" key="15">
    <source>
        <dbReference type="ARBA" id="ARBA00030592"/>
    </source>
</evidence>
<dbReference type="SUPFAM" id="SSF53244">
    <property type="entry name" value="MurD-like peptide ligases, peptide-binding domain"/>
    <property type="match status" value="1"/>
</dbReference>
<evidence type="ECO:0000256" key="6">
    <source>
        <dbReference type="ARBA" id="ARBA00013025"/>
    </source>
</evidence>
<comment type="catalytic activity">
    <reaction evidence="18">
        <text>10-formyltetrahydrofolyl-(gamma-L-Glu)(n) + L-glutamate + ATP = 10-formyltetrahydrofolyl-(gamma-L-Glu)(n+1) + ADP + phosphate + H(+)</text>
        <dbReference type="Rhea" id="RHEA:51904"/>
        <dbReference type="Rhea" id="RHEA-COMP:13088"/>
        <dbReference type="Rhea" id="RHEA-COMP:14300"/>
        <dbReference type="ChEBI" id="CHEBI:15378"/>
        <dbReference type="ChEBI" id="CHEBI:29985"/>
        <dbReference type="ChEBI" id="CHEBI:30616"/>
        <dbReference type="ChEBI" id="CHEBI:43474"/>
        <dbReference type="ChEBI" id="CHEBI:134413"/>
        <dbReference type="ChEBI" id="CHEBI:456216"/>
        <dbReference type="EC" id="6.3.2.17"/>
    </reaction>
</comment>
<dbReference type="InterPro" id="IPR001645">
    <property type="entry name" value="Folylpolyglutamate_synth"/>
</dbReference>
<keyword evidence="12" id="KW-0460">Magnesium</keyword>
<evidence type="ECO:0000256" key="14">
    <source>
        <dbReference type="ARBA" id="ARBA00030048"/>
    </source>
</evidence>
<evidence type="ECO:0000256" key="19">
    <source>
        <dbReference type="ARBA" id="ARBA00049035"/>
    </source>
</evidence>
<accession>A0A1B1AMG4</accession>
<dbReference type="InterPro" id="IPR036615">
    <property type="entry name" value="Mur_ligase_C_dom_sf"/>
</dbReference>
<organism evidence="22 23">
    <name type="scientific">Candidatus Viadribacter manganicus</name>
    <dbReference type="NCBI Taxonomy" id="1759059"/>
    <lineage>
        <taxon>Bacteria</taxon>
        <taxon>Pseudomonadati</taxon>
        <taxon>Pseudomonadota</taxon>
        <taxon>Alphaproteobacteria</taxon>
        <taxon>Hyphomonadales</taxon>
        <taxon>Hyphomonadaceae</taxon>
        <taxon>Candidatus Viadribacter</taxon>
    </lineage>
</organism>
<evidence type="ECO:0000256" key="2">
    <source>
        <dbReference type="ARBA" id="ARBA00004799"/>
    </source>
</evidence>
<evidence type="ECO:0000313" key="23">
    <source>
        <dbReference type="Proteomes" id="UP000092498"/>
    </source>
</evidence>
<dbReference type="EC" id="6.3.2.12" evidence="5"/>
<dbReference type="GO" id="GO:0046656">
    <property type="term" value="P:folic acid biosynthetic process"/>
    <property type="evidence" value="ECO:0007669"/>
    <property type="project" value="UniProtKB-KW"/>
</dbReference>
<comment type="pathway">
    <text evidence="2">Cofactor biosynthesis; tetrahydrofolate biosynthesis; 7,8-dihydrofolate from 2-amino-4-hydroxy-6-hydroxymethyl-7,8-dihydropteridine diphosphate and 4-aminobenzoate: step 2/2.</text>
</comment>
<keyword evidence="23" id="KW-1185">Reference proteome</keyword>
<evidence type="ECO:0000313" key="22">
    <source>
        <dbReference type="EMBL" id="ANP47749.1"/>
    </source>
</evidence>
<dbReference type="Gene3D" id="3.90.190.20">
    <property type="entry name" value="Mur ligase, C-terminal domain"/>
    <property type="match status" value="1"/>
</dbReference>
<evidence type="ECO:0000256" key="17">
    <source>
        <dbReference type="ARBA" id="ARBA00047493"/>
    </source>
</evidence>
<dbReference type="GO" id="GO:0004326">
    <property type="term" value="F:tetrahydrofolylpolyglutamate synthase activity"/>
    <property type="evidence" value="ECO:0007669"/>
    <property type="project" value="UniProtKB-EC"/>
</dbReference>
<evidence type="ECO:0000256" key="20">
    <source>
        <dbReference type="ARBA" id="ARBA00049161"/>
    </source>
</evidence>
<dbReference type="Gene3D" id="3.40.1190.10">
    <property type="entry name" value="Mur-like, catalytic domain"/>
    <property type="match status" value="1"/>
</dbReference>
<evidence type="ECO:0000256" key="1">
    <source>
        <dbReference type="ARBA" id="ARBA00002714"/>
    </source>
</evidence>
<dbReference type="OrthoDB" id="9809356at2"/>
<evidence type="ECO:0000256" key="16">
    <source>
        <dbReference type="ARBA" id="ARBA00032510"/>
    </source>
</evidence>
<comment type="function">
    <text evidence="1">Functions in two distinct reactions of the de novo folate biosynthetic pathway. Catalyzes the addition of a glutamate residue to dihydropteroate (7,8-dihydropteroate or H2Pte) to form dihydrofolate (7,8-dihydrofolate monoglutamate or H2Pte-Glu). Also catalyzes successive additions of L-glutamate to tetrahydrofolate or 10-formyltetrahydrofolate or 5,10-methylenetetrahydrofolate, leading to folylpolyglutamate derivatives.</text>
</comment>
<evidence type="ECO:0000256" key="3">
    <source>
        <dbReference type="ARBA" id="ARBA00005150"/>
    </source>
</evidence>
<keyword evidence="9" id="KW-0479">Metal-binding</keyword>
<dbReference type="RefSeq" id="WP_066774176.1">
    <property type="nucleotide sequence ID" value="NZ_CP013244.1"/>
</dbReference>
<dbReference type="EC" id="6.3.2.17" evidence="6"/>
<dbReference type="PANTHER" id="PTHR11136">
    <property type="entry name" value="FOLYLPOLYGLUTAMATE SYNTHASE-RELATED"/>
    <property type="match status" value="1"/>
</dbReference>
<dbReference type="GO" id="GO:0005524">
    <property type="term" value="F:ATP binding"/>
    <property type="evidence" value="ECO:0007669"/>
    <property type="project" value="UniProtKB-KW"/>
</dbReference>
<dbReference type="STRING" id="1759059.ATE48_18530"/>
<dbReference type="Proteomes" id="UP000092498">
    <property type="component" value="Chromosome"/>
</dbReference>
<evidence type="ECO:0000259" key="21">
    <source>
        <dbReference type="Pfam" id="PF02875"/>
    </source>
</evidence>
<dbReference type="EMBL" id="CP013244">
    <property type="protein sequence ID" value="ANP47749.1"/>
    <property type="molecule type" value="Genomic_DNA"/>
</dbReference>
<proteinExistence type="inferred from homology"/>
<dbReference type="GO" id="GO:0008841">
    <property type="term" value="F:dihydrofolate synthase activity"/>
    <property type="evidence" value="ECO:0007669"/>
    <property type="project" value="UniProtKB-EC"/>
</dbReference>
<keyword evidence="11" id="KW-0067">ATP-binding</keyword>
<comment type="similarity">
    <text evidence="4">Belongs to the folylpolyglutamate synthase family.</text>
</comment>